<keyword evidence="6" id="KW-0862">Zinc</keyword>
<dbReference type="Gene3D" id="3.30.160.60">
    <property type="entry name" value="Classic Zinc Finger"/>
    <property type="match status" value="1"/>
</dbReference>
<dbReference type="CDD" id="cd16584">
    <property type="entry name" value="RING-HC_TRIM56_C-V"/>
    <property type="match status" value="1"/>
</dbReference>
<sequence>MATAATECDVKDEDSSLRTVITENFVSCPICLVEYTAPTDLPCKHTFCKGCLSTLISDLKPGSKFPCPVCQREIEVPENGLEGFTHNFFVESLQDTVLKPTKKAKCSFCAFSSETETIATSKCITCHDYLCEKCSKLHCSTRFTKDHKVLTFQQIQSEEHQKEIQEQQVIFCSEHNDETLRYYCMKCQKPVCRDCKILSHDDHKVTTLSTASKGVSCQLQARLDGLGSEDETMQEAIEKVDQMIQGFQENKEYIQFEISQRADHLCQMVRQKEKTLLNDLDQTFSAQMKNLNISHDHFSSLSSTIKSAVNVVGNTLKRGVPVEILMLEHQLRNRLDELQHTTATTEIPKELKLTLKTNQDVDQDILSGAGLGEIHEEWRDSRLYEQDTSESTREGDEQASNSNSTSPAPPPQEKPKLKVKADCILEFDTGSTRPDGISLSPSGDYVTVHDEAGKLNVFSSDGTFKDIITSVSGTKLQYPEGICHFPDGRMIVSDSDNNTMFMLSTQWEVLQTVCVQDPRGVALNDTCTEVAVVREGVERAVSLYNMDRERLSLTPGHEINSYNGTPIFDEPYKVAYMKNGCIIACDIKSKKVHILTPAGEPLYQYTGPDNKLGRPHGVCVDAYDNIMVTDFDNHCIHLVSRDGKFIQYIATEADGLDKPWACTINQDGDLVVTEDDGKARLDKLGTEDETIEEAIEKVDRIIQCFQENKEYVQLEISQRADHLCQLVRQKEQILLHDLDQTFSAQMKNLNISHDYFSSLSSTIKSAVNVVGNTLKRGVPVEILMLEHQLRNRLEELQHTRAETEIPKELKLALNTNQDVDQDILRGAGIGQIHEEWRESRLYEQDTSESTCESDDQASNSASPVPQSEGECVLEFDTGCTRPVGISVSPSGDYVTVHDKAGKLNVFSSNGTLKTSITSVSGTKLQFPVGICHFPDGRVIVSDNGNNKLFMLSSQWEVLQTTCVQEPWGVALNDNYSEVAVAHMGTEGAIRLYDIDRERIALTADHEINSYNGTPIFDEPYKVAYMKNGCIIACDDKERKVHILTPAGEPLYQYAWPDYNLGPPYGVCVDAYDNILVTDNANHCIHCVSPDGKFIQYIATEADGLCDPWACTINQDGDLVVTEENGKVKVFCYLEK</sequence>
<keyword evidence="3" id="KW-0677">Repeat</keyword>
<dbReference type="SUPFAM" id="SSF57845">
    <property type="entry name" value="B-box zinc-binding domain"/>
    <property type="match status" value="1"/>
</dbReference>
<dbReference type="InterPro" id="IPR001258">
    <property type="entry name" value="NHL_repeat"/>
</dbReference>
<dbReference type="Gene3D" id="3.30.40.10">
    <property type="entry name" value="Zinc/RING finger domain, C3HC4 (zinc finger)"/>
    <property type="match status" value="1"/>
</dbReference>
<evidence type="ECO:0000256" key="5">
    <source>
        <dbReference type="ARBA" id="ARBA00022786"/>
    </source>
</evidence>
<keyword evidence="5" id="KW-0833">Ubl conjugation pathway</keyword>
<name>A0A1S3GYW8_LINAN</name>
<evidence type="ECO:0000313" key="12">
    <source>
        <dbReference type="Proteomes" id="UP000085678"/>
    </source>
</evidence>
<evidence type="ECO:0000256" key="2">
    <source>
        <dbReference type="ARBA" id="ARBA00022723"/>
    </source>
</evidence>
<dbReference type="SUPFAM" id="SSF63829">
    <property type="entry name" value="Calcium-dependent phosphotriesterase"/>
    <property type="match status" value="1"/>
</dbReference>
<evidence type="ECO:0000313" key="13">
    <source>
        <dbReference type="RefSeq" id="XP_013378867.2"/>
    </source>
</evidence>
<dbReference type="Pfam" id="PF01436">
    <property type="entry name" value="NHL"/>
    <property type="match status" value="1"/>
</dbReference>
<dbReference type="PROSITE" id="PS50089">
    <property type="entry name" value="ZF_RING_2"/>
    <property type="match status" value="1"/>
</dbReference>
<dbReference type="GO" id="GO:0008270">
    <property type="term" value="F:zinc ion binding"/>
    <property type="evidence" value="ECO:0007669"/>
    <property type="project" value="UniProtKB-KW"/>
</dbReference>
<dbReference type="SUPFAM" id="SSF101898">
    <property type="entry name" value="NHL repeat"/>
    <property type="match status" value="1"/>
</dbReference>
<dbReference type="SMART" id="SM00184">
    <property type="entry name" value="RING"/>
    <property type="match status" value="1"/>
</dbReference>
<dbReference type="Pfam" id="PF00643">
    <property type="entry name" value="zf-B_box"/>
    <property type="match status" value="1"/>
</dbReference>
<dbReference type="KEGG" id="lak:106150542"/>
<dbReference type="Gene3D" id="2.120.10.30">
    <property type="entry name" value="TolB, C-terminal domain"/>
    <property type="match status" value="2"/>
</dbReference>
<feature type="region of interest" description="Disordered" evidence="9">
    <location>
        <begin position="840"/>
        <end position="867"/>
    </location>
</feature>
<dbReference type="PROSITE" id="PS51125">
    <property type="entry name" value="NHL"/>
    <property type="match status" value="3"/>
</dbReference>
<evidence type="ECO:0000256" key="6">
    <source>
        <dbReference type="ARBA" id="ARBA00022833"/>
    </source>
</evidence>
<evidence type="ECO:0000259" key="11">
    <source>
        <dbReference type="PROSITE" id="PS50119"/>
    </source>
</evidence>
<gene>
    <name evidence="13" type="primary">LOC106150542</name>
</gene>
<feature type="compositionally biased region" description="Polar residues" evidence="9">
    <location>
        <begin position="856"/>
        <end position="865"/>
    </location>
</feature>
<keyword evidence="1" id="KW-0597">Phosphoprotein</keyword>
<evidence type="ECO:0000256" key="9">
    <source>
        <dbReference type="SAM" id="MobiDB-lite"/>
    </source>
</evidence>
<dbReference type="InterPro" id="IPR003649">
    <property type="entry name" value="Bbox_C"/>
</dbReference>
<feature type="repeat" description="NHL" evidence="8">
    <location>
        <begin position="913"/>
        <end position="954"/>
    </location>
</feature>
<dbReference type="CDD" id="cd05819">
    <property type="entry name" value="NHL"/>
    <property type="match status" value="1"/>
</dbReference>
<dbReference type="InterPro" id="IPR047153">
    <property type="entry name" value="TRIM45/56/19-like"/>
</dbReference>
<dbReference type="SUPFAM" id="SSF57850">
    <property type="entry name" value="RING/U-box"/>
    <property type="match status" value="1"/>
</dbReference>
<dbReference type="OrthoDB" id="10066958at2759"/>
<dbReference type="Proteomes" id="UP000085678">
    <property type="component" value="Unplaced"/>
</dbReference>
<dbReference type="SMART" id="SM00502">
    <property type="entry name" value="BBC"/>
    <property type="match status" value="2"/>
</dbReference>
<evidence type="ECO:0000256" key="8">
    <source>
        <dbReference type="PROSITE-ProRule" id="PRU00504"/>
    </source>
</evidence>
<dbReference type="InterPro" id="IPR001841">
    <property type="entry name" value="Znf_RING"/>
</dbReference>
<dbReference type="SMART" id="SM00336">
    <property type="entry name" value="BBOX"/>
    <property type="match status" value="1"/>
</dbReference>
<dbReference type="GeneID" id="106150542"/>
<feature type="repeat" description="NHL" evidence="8">
    <location>
        <begin position="1063"/>
        <end position="1090"/>
    </location>
</feature>
<dbReference type="PROSITE" id="PS50119">
    <property type="entry name" value="ZF_BBOX"/>
    <property type="match status" value="1"/>
</dbReference>
<keyword evidence="4 7" id="KW-0863">Zinc-finger</keyword>
<dbReference type="PANTHER" id="PTHR25462">
    <property type="entry name" value="BONUS, ISOFORM C-RELATED"/>
    <property type="match status" value="1"/>
</dbReference>
<dbReference type="Pfam" id="PF13445">
    <property type="entry name" value="zf-RING_UBOX"/>
    <property type="match status" value="1"/>
</dbReference>
<feature type="domain" description="B box-type" evidence="11">
    <location>
        <begin position="167"/>
        <end position="208"/>
    </location>
</feature>
<evidence type="ECO:0000256" key="1">
    <source>
        <dbReference type="ARBA" id="ARBA00022553"/>
    </source>
</evidence>
<feature type="repeat" description="NHL" evidence="8">
    <location>
        <begin position="614"/>
        <end position="642"/>
    </location>
</feature>
<dbReference type="InterPro" id="IPR027370">
    <property type="entry name" value="Znf-RING_euk"/>
</dbReference>
<dbReference type="PROSITE" id="PS00518">
    <property type="entry name" value="ZF_RING_1"/>
    <property type="match status" value="1"/>
</dbReference>
<dbReference type="InterPro" id="IPR017907">
    <property type="entry name" value="Znf_RING_CS"/>
</dbReference>
<accession>A0A1S3GYW8</accession>
<evidence type="ECO:0000256" key="3">
    <source>
        <dbReference type="ARBA" id="ARBA00022737"/>
    </source>
</evidence>
<feature type="compositionally biased region" description="Basic and acidic residues" evidence="9">
    <location>
        <begin position="377"/>
        <end position="396"/>
    </location>
</feature>
<evidence type="ECO:0000256" key="4">
    <source>
        <dbReference type="ARBA" id="ARBA00022771"/>
    </source>
</evidence>
<dbReference type="InterPro" id="IPR011042">
    <property type="entry name" value="6-blade_b-propeller_TolB-like"/>
</dbReference>
<organism evidence="12 13">
    <name type="scientific">Lingula anatina</name>
    <name type="common">Brachiopod</name>
    <name type="synonym">Lingula unguis</name>
    <dbReference type="NCBI Taxonomy" id="7574"/>
    <lineage>
        <taxon>Eukaryota</taxon>
        <taxon>Metazoa</taxon>
        <taxon>Spiralia</taxon>
        <taxon>Lophotrochozoa</taxon>
        <taxon>Brachiopoda</taxon>
        <taxon>Linguliformea</taxon>
        <taxon>Lingulata</taxon>
        <taxon>Lingulida</taxon>
        <taxon>Linguloidea</taxon>
        <taxon>Lingulidae</taxon>
        <taxon>Lingula</taxon>
    </lineage>
</organism>
<feature type="domain" description="RING-type" evidence="10">
    <location>
        <begin position="28"/>
        <end position="71"/>
    </location>
</feature>
<dbReference type="PANTHER" id="PTHR25462:SF296">
    <property type="entry name" value="MEIOTIC P26, ISOFORM F"/>
    <property type="match status" value="1"/>
</dbReference>
<evidence type="ECO:0000259" key="10">
    <source>
        <dbReference type="PROSITE" id="PS50089"/>
    </source>
</evidence>
<feature type="region of interest" description="Disordered" evidence="9">
    <location>
        <begin position="377"/>
        <end position="417"/>
    </location>
</feature>
<keyword evidence="12" id="KW-1185">Reference proteome</keyword>
<keyword evidence="2" id="KW-0479">Metal-binding</keyword>
<dbReference type="AlphaFoldDB" id="A0A1S3GYW8"/>
<protein>
    <submittedName>
        <fullName evidence="13">E3 ubiquitin-protein ligase TRIM56-like</fullName>
    </submittedName>
</protein>
<proteinExistence type="predicted"/>
<dbReference type="InParanoid" id="A0A1S3GYW8"/>
<evidence type="ECO:0000256" key="7">
    <source>
        <dbReference type="PROSITE-ProRule" id="PRU00024"/>
    </source>
</evidence>
<dbReference type="InterPro" id="IPR013083">
    <property type="entry name" value="Znf_RING/FYVE/PHD"/>
</dbReference>
<dbReference type="RefSeq" id="XP_013378867.2">
    <property type="nucleotide sequence ID" value="XM_013523413.2"/>
</dbReference>
<reference evidence="13" key="1">
    <citation type="submission" date="2025-08" db="UniProtKB">
        <authorList>
            <consortium name="RefSeq"/>
        </authorList>
    </citation>
    <scope>IDENTIFICATION</scope>
    <source>
        <tissue evidence="13">Gonads</tissue>
    </source>
</reference>
<dbReference type="InterPro" id="IPR000315">
    <property type="entry name" value="Znf_B-box"/>
</dbReference>